<proteinExistence type="predicted"/>
<reference evidence="1 2" key="1">
    <citation type="journal article" date="2022" name="Hortic Res">
        <title>A haplotype resolved chromosomal level avocado genome allows analysis of novel avocado genes.</title>
        <authorList>
            <person name="Nath O."/>
            <person name="Fletcher S.J."/>
            <person name="Hayward A."/>
            <person name="Shaw L.M."/>
            <person name="Masouleh A.K."/>
            <person name="Furtado A."/>
            <person name="Henry R.J."/>
            <person name="Mitter N."/>
        </authorList>
    </citation>
    <scope>NUCLEOTIDE SEQUENCE [LARGE SCALE GENOMIC DNA]</scope>
    <source>
        <strain evidence="2">cv. Hass</strain>
    </source>
</reference>
<evidence type="ECO:0000313" key="2">
    <source>
        <dbReference type="Proteomes" id="UP001234297"/>
    </source>
</evidence>
<evidence type="ECO:0000313" key="1">
    <source>
        <dbReference type="EMBL" id="KAJ8630062.1"/>
    </source>
</evidence>
<keyword evidence="2" id="KW-1185">Reference proteome</keyword>
<sequence>MRPAKGACWQHVFSSQAIRVRPAMPAAQRGQLFVMLLLLLPLESTEKPYSSILSNIPLESTSIFLLGVSTFTKNQNKIENYEQLKMESSRTVAKMKISSLHQCRIGFFDPNQISYPIYYNSRSSSSPQPSLKSHARRTNACRSKFPHFWSLKSLNPELFYNSLSFS</sequence>
<accession>A0ACC2LAD7</accession>
<comment type="caution">
    <text evidence="1">The sequence shown here is derived from an EMBL/GenBank/DDBJ whole genome shotgun (WGS) entry which is preliminary data.</text>
</comment>
<name>A0ACC2LAD7_PERAE</name>
<dbReference type="EMBL" id="CM056815">
    <property type="protein sequence ID" value="KAJ8630062.1"/>
    <property type="molecule type" value="Genomic_DNA"/>
</dbReference>
<organism evidence="1 2">
    <name type="scientific">Persea americana</name>
    <name type="common">Avocado</name>
    <dbReference type="NCBI Taxonomy" id="3435"/>
    <lineage>
        <taxon>Eukaryota</taxon>
        <taxon>Viridiplantae</taxon>
        <taxon>Streptophyta</taxon>
        <taxon>Embryophyta</taxon>
        <taxon>Tracheophyta</taxon>
        <taxon>Spermatophyta</taxon>
        <taxon>Magnoliopsida</taxon>
        <taxon>Magnoliidae</taxon>
        <taxon>Laurales</taxon>
        <taxon>Lauraceae</taxon>
        <taxon>Persea</taxon>
    </lineage>
</organism>
<protein>
    <submittedName>
        <fullName evidence="1">Uncharacterized protein</fullName>
    </submittedName>
</protein>
<dbReference type="Proteomes" id="UP001234297">
    <property type="component" value="Chromosome 7"/>
</dbReference>
<gene>
    <name evidence="1" type="ORF">MRB53_023385</name>
</gene>